<dbReference type="EMBL" id="DVNB01000114">
    <property type="protein sequence ID" value="HIU58353.1"/>
    <property type="molecule type" value="Genomic_DNA"/>
</dbReference>
<reference evidence="5" key="2">
    <citation type="journal article" date="2021" name="PeerJ">
        <title>Extensive microbial diversity within the chicken gut microbiome revealed by metagenomics and culture.</title>
        <authorList>
            <person name="Gilroy R."/>
            <person name="Ravi A."/>
            <person name="Getino M."/>
            <person name="Pursley I."/>
            <person name="Horton D.L."/>
            <person name="Alikhan N.F."/>
            <person name="Baker D."/>
            <person name="Gharbi K."/>
            <person name="Hall N."/>
            <person name="Watson M."/>
            <person name="Adriaenssens E.M."/>
            <person name="Foster-Nyarko E."/>
            <person name="Jarju S."/>
            <person name="Secka A."/>
            <person name="Antonio M."/>
            <person name="Oren A."/>
            <person name="Chaudhuri R.R."/>
            <person name="La Ragione R."/>
            <person name="Hildebrand F."/>
            <person name="Pallen M.J."/>
        </authorList>
    </citation>
    <scope>NUCLEOTIDE SEQUENCE</scope>
    <source>
        <strain evidence="5">USAMLcec3-3695</strain>
    </source>
</reference>
<comment type="caution">
    <text evidence="5">The sequence shown here is derived from an EMBL/GenBank/DDBJ whole genome shotgun (WGS) entry which is preliminary data.</text>
</comment>
<organism evidence="5 6">
    <name type="scientific">Candidatus Ornithomonoglobus merdipullorum</name>
    <dbReference type="NCBI Taxonomy" id="2840895"/>
    <lineage>
        <taxon>Bacteria</taxon>
        <taxon>Bacillati</taxon>
        <taxon>Bacillota</taxon>
        <taxon>Clostridia</taxon>
        <taxon>Candidatus Ornithomonoglobus</taxon>
    </lineage>
</organism>
<proteinExistence type="inferred from homology"/>
<evidence type="ECO:0000256" key="2">
    <source>
        <dbReference type="ARBA" id="ARBA00022801"/>
    </source>
</evidence>
<dbReference type="Proteomes" id="UP000824109">
    <property type="component" value="Unassembled WGS sequence"/>
</dbReference>
<dbReference type="GO" id="GO:0004553">
    <property type="term" value="F:hydrolase activity, hydrolyzing O-glycosyl compounds"/>
    <property type="evidence" value="ECO:0007669"/>
    <property type="project" value="InterPro"/>
</dbReference>
<evidence type="ECO:0000256" key="3">
    <source>
        <dbReference type="ARBA" id="ARBA00023295"/>
    </source>
</evidence>
<dbReference type="SUPFAM" id="SSF75005">
    <property type="entry name" value="Arabinanase/levansucrase/invertase"/>
    <property type="match status" value="1"/>
</dbReference>
<evidence type="ECO:0000313" key="5">
    <source>
        <dbReference type="EMBL" id="HIU58353.1"/>
    </source>
</evidence>
<keyword evidence="3 4" id="KW-0326">Glycosidase</keyword>
<dbReference type="CDD" id="cd18825">
    <property type="entry name" value="GH43_CtGH43-like"/>
    <property type="match status" value="1"/>
</dbReference>
<evidence type="ECO:0000256" key="1">
    <source>
        <dbReference type="ARBA" id="ARBA00009865"/>
    </source>
</evidence>
<dbReference type="AlphaFoldDB" id="A0A9D1ME53"/>
<gene>
    <name evidence="5" type="ORF">IAA61_11165</name>
</gene>
<comment type="similarity">
    <text evidence="1 4">Belongs to the glycosyl hydrolase 43 family.</text>
</comment>
<evidence type="ECO:0000256" key="4">
    <source>
        <dbReference type="RuleBase" id="RU361187"/>
    </source>
</evidence>
<dbReference type="Pfam" id="PF04616">
    <property type="entry name" value="Glyco_hydro_43"/>
    <property type="match status" value="1"/>
</dbReference>
<accession>A0A9D1ME53</accession>
<name>A0A9D1ME53_9FIRM</name>
<protein>
    <submittedName>
        <fullName evidence="5">Family 43 glycosylhydrolase</fullName>
    </submittedName>
</protein>
<dbReference type="InterPro" id="IPR023296">
    <property type="entry name" value="Glyco_hydro_beta-prop_sf"/>
</dbReference>
<dbReference type="Gene3D" id="2.115.10.20">
    <property type="entry name" value="Glycosyl hydrolase domain, family 43"/>
    <property type="match status" value="1"/>
</dbReference>
<evidence type="ECO:0000313" key="6">
    <source>
        <dbReference type="Proteomes" id="UP000824109"/>
    </source>
</evidence>
<keyword evidence="2 4" id="KW-0378">Hydrolase</keyword>
<dbReference type="PANTHER" id="PTHR22925">
    <property type="entry name" value="GLYCOSYL HYDROLASE 43 FAMILY MEMBER"/>
    <property type="match status" value="1"/>
</dbReference>
<dbReference type="GO" id="GO:0005975">
    <property type="term" value="P:carbohydrate metabolic process"/>
    <property type="evidence" value="ECO:0007669"/>
    <property type="project" value="InterPro"/>
</dbReference>
<reference evidence="5" key="1">
    <citation type="submission" date="2020-10" db="EMBL/GenBank/DDBJ databases">
        <authorList>
            <person name="Gilroy R."/>
        </authorList>
    </citation>
    <scope>NUCLEOTIDE SEQUENCE</scope>
    <source>
        <strain evidence="5">USAMLcec3-3695</strain>
    </source>
</reference>
<dbReference type="PANTHER" id="PTHR22925:SF3">
    <property type="entry name" value="GLYCOSYL HYDROLASE FAMILY PROTEIN 43"/>
    <property type="match status" value="1"/>
</dbReference>
<sequence length="302" mass="34267">MKNGHIWKDTDGNAIQAHGGCIIEHNGKYYWYGENKGADNCPGTSRVDVIGVSCYSSDDLVNWKYEGLALKADKDDPKSPIHPSKVAERPKVIYNEKNNNFVMWLHLDDASYTFGGVGTAVSESPAGPFRLIAARQPNRQDSRDMTIFKDTDGTAYLLHSKDWNKTMNIARLNEDYTDVDGMYVSVMQDQEREAPAVCMHDGMYYMVTSGCTGWSPNSALYAESKYIMGKWKLIDNPCEGKNSRRTFNGQSTYIFEVNGKKYLMLDHWVREDLKTSGYSILPIEFRDGIMTIPWQDEWNGAK</sequence>
<dbReference type="InterPro" id="IPR006710">
    <property type="entry name" value="Glyco_hydro_43"/>
</dbReference>